<dbReference type="Pfam" id="PF05521">
    <property type="entry name" value="Phage_HCP"/>
    <property type="match status" value="1"/>
</dbReference>
<dbReference type="InterPro" id="IPR008767">
    <property type="entry name" value="Phage_SPP1_head-tail_adaptor"/>
</dbReference>
<gene>
    <name evidence="1" type="ORF">NLX89_09125</name>
</gene>
<dbReference type="GeneID" id="89489891"/>
<organism evidence="1 2">
    <name type="scientific">Providencia huaxiensis</name>
    <dbReference type="NCBI Taxonomy" id="2027290"/>
    <lineage>
        <taxon>Bacteria</taxon>
        <taxon>Pseudomonadati</taxon>
        <taxon>Pseudomonadota</taxon>
        <taxon>Gammaproteobacteria</taxon>
        <taxon>Enterobacterales</taxon>
        <taxon>Morganellaceae</taxon>
        <taxon>Providencia</taxon>
    </lineage>
</organism>
<name>A0ABU2IXJ5_9GAMM</name>
<dbReference type="Gene3D" id="2.40.10.270">
    <property type="entry name" value="Bacteriophage SPP1 head-tail adaptor protein"/>
    <property type="match status" value="1"/>
</dbReference>
<evidence type="ECO:0000313" key="1">
    <source>
        <dbReference type="EMBL" id="MDT0133499.1"/>
    </source>
</evidence>
<protein>
    <submittedName>
        <fullName evidence="1">Phage head closure protein</fullName>
    </submittedName>
</protein>
<comment type="caution">
    <text evidence="1">The sequence shown here is derived from an EMBL/GenBank/DDBJ whole genome shotgun (WGS) entry which is preliminary data.</text>
</comment>
<reference evidence="1 2" key="1">
    <citation type="submission" date="2022-06" db="EMBL/GenBank/DDBJ databases">
        <title>Chromosome and plasmid sequencings of Enterobacteriales species co-exiting double carbapenemases.</title>
        <authorList>
            <person name="Fu Y."/>
        </authorList>
    </citation>
    <scope>NUCLEOTIDE SEQUENCE [LARGE SCALE GENOMIC DNA]</scope>
    <source>
        <strain evidence="1 2">21030615019</strain>
    </source>
</reference>
<proteinExistence type="predicted"/>
<sequence length="111" mass="13008">MTSIQAGELNKRIALSRPEEVRNDFGEPKTELVKVTDVWAKVEAMSNRKIRTADQQQVIETYHFTIRPRSDINEGWIIAYQKRNFTVRALDRNQPDRLIITAEVDSRHDRN</sequence>
<keyword evidence="2" id="KW-1185">Reference proteome</keyword>
<dbReference type="RefSeq" id="WP_117162327.1">
    <property type="nucleotide sequence ID" value="NZ_CP145912.1"/>
</dbReference>
<dbReference type="NCBIfam" id="TIGR01563">
    <property type="entry name" value="gp16_SPP1"/>
    <property type="match status" value="1"/>
</dbReference>
<accession>A0ABU2IXJ5</accession>
<dbReference type="EMBL" id="JANAVW010000001">
    <property type="protein sequence ID" value="MDT0133499.1"/>
    <property type="molecule type" value="Genomic_DNA"/>
</dbReference>
<dbReference type="Proteomes" id="UP001252207">
    <property type="component" value="Unassembled WGS sequence"/>
</dbReference>
<evidence type="ECO:0000313" key="2">
    <source>
        <dbReference type="Proteomes" id="UP001252207"/>
    </source>
</evidence>
<dbReference type="InterPro" id="IPR038666">
    <property type="entry name" value="SSP1_head-tail_sf"/>
</dbReference>